<evidence type="ECO:0000313" key="2">
    <source>
        <dbReference type="EMBL" id="TWB75951.1"/>
    </source>
</evidence>
<name>A0A560JY41_9BRAD</name>
<comment type="caution">
    <text evidence="2">The sequence shown here is derived from an EMBL/GenBank/DDBJ whole genome shotgun (WGS) entry which is preliminary data.</text>
</comment>
<dbReference type="AlphaFoldDB" id="A0A560JY41"/>
<evidence type="ECO:0000256" key="1">
    <source>
        <dbReference type="SAM" id="MobiDB-lite"/>
    </source>
</evidence>
<feature type="region of interest" description="Disordered" evidence="1">
    <location>
        <begin position="100"/>
        <end position="129"/>
    </location>
</feature>
<proteinExistence type="predicted"/>
<dbReference type="OrthoDB" id="8236372at2"/>
<keyword evidence="3" id="KW-1185">Reference proteome</keyword>
<sequence>MIGVSDFGSKDSASPVRRRTGLDAISAVKMPELLTAAVDVWAEAHQLSRSDAICKLVEFGLQFAPAAPASAHSIASDATRIEELAVHEIEGLLDPALPEDERERRIRRLTEGPPEFSHERIDLPKQHRT</sequence>
<evidence type="ECO:0000313" key="3">
    <source>
        <dbReference type="Proteomes" id="UP000315914"/>
    </source>
</evidence>
<gene>
    <name evidence="2" type="ORF">FBZ95_104131</name>
</gene>
<dbReference type="EMBL" id="VITW01000004">
    <property type="protein sequence ID" value="TWB75951.1"/>
    <property type="molecule type" value="Genomic_DNA"/>
</dbReference>
<dbReference type="Proteomes" id="UP000315914">
    <property type="component" value="Unassembled WGS sequence"/>
</dbReference>
<reference evidence="2 3" key="1">
    <citation type="submission" date="2019-06" db="EMBL/GenBank/DDBJ databases">
        <title>Genomic Encyclopedia of Type Strains, Phase IV (KMG-V): Genome sequencing to study the core and pangenomes of soil and plant-associated prokaryotes.</title>
        <authorList>
            <person name="Whitman W."/>
        </authorList>
    </citation>
    <scope>NUCLEOTIDE SEQUENCE [LARGE SCALE GENOMIC DNA]</scope>
    <source>
        <strain evidence="2 3">BR 10556</strain>
    </source>
</reference>
<accession>A0A560JY41</accession>
<organism evidence="2 3">
    <name type="scientific">Bradyrhizobium sacchari</name>
    <dbReference type="NCBI Taxonomy" id="1399419"/>
    <lineage>
        <taxon>Bacteria</taxon>
        <taxon>Pseudomonadati</taxon>
        <taxon>Pseudomonadota</taxon>
        <taxon>Alphaproteobacteria</taxon>
        <taxon>Hyphomicrobiales</taxon>
        <taxon>Nitrobacteraceae</taxon>
        <taxon>Bradyrhizobium</taxon>
    </lineage>
</organism>
<dbReference type="RefSeq" id="WP_080134531.1">
    <property type="nucleotide sequence ID" value="NZ_LWIG01000007.1"/>
</dbReference>
<protein>
    <submittedName>
        <fullName evidence="2">Uncharacterized protein</fullName>
    </submittedName>
</protein>